<keyword evidence="9" id="KW-1185">Reference proteome</keyword>
<organism evidence="8 9">
    <name type="scientific">Mycena alexandri</name>
    <dbReference type="NCBI Taxonomy" id="1745969"/>
    <lineage>
        <taxon>Eukaryota</taxon>
        <taxon>Fungi</taxon>
        <taxon>Dikarya</taxon>
        <taxon>Basidiomycota</taxon>
        <taxon>Agaricomycotina</taxon>
        <taxon>Agaricomycetes</taxon>
        <taxon>Agaricomycetidae</taxon>
        <taxon>Agaricales</taxon>
        <taxon>Marasmiineae</taxon>
        <taxon>Mycenaceae</taxon>
        <taxon>Mycena</taxon>
    </lineage>
</organism>
<dbReference type="InterPro" id="IPR050134">
    <property type="entry name" value="NAD-dep_sirtuin_deacylases"/>
</dbReference>
<dbReference type="InterPro" id="IPR026591">
    <property type="entry name" value="Sirtuin_cat_small_dom_sf"/>
</dbReference>
<comment type="similarity">
    <text evidence="2">Belongs to the sirtuin family. Class I subfamily.</text>
</comment>
<comment type="caution">
    <text evidence="8">The sequence shown here is derived from an EMBL/GenBank/DDBJ whole genome shotgun (WGS) entry which is preliminary data.</text>
</comment>
<dbReference type="PANTHER" id="PTHR11085">
    <property type="entry name" value="NAD-DEPENDENT PROTEIN DEACYLASE SIRTUIN-5, MITOCHONDRIAL-RELATED"/>
    <property type="match status" value="1"/>
</dbReference>
<keyword evidence="6" id="KW-0862">Zinc</keyword>
<sequence length="292" mass="31489">MEDVLPFQQALASAKNIIIVAGAGLSAASGIPTYRGLGGLWLNFDETKLAKPEAFKEDPSKVWQFYHPRRQGCLDAQPNAGHRALATLCLPQALARIAPSLDPQWPAPLLVTQNMDALSSRVLDSAPFSPADKAAAEKCIREMHGCIFETRCTSCRHVQRAYTPTPYAAALDAARDSGELVDIPVDQLPRCGGPDNRSNRQGRCGGLLRPNVVWFGEVPEHMGEIGRQMNWCDMLLLVGTSTTVHPAAGFAKTVKEHGGKIAVFNLEPNAHVEADFTFVGPCAKTLPLALGV</sequence>
<evidence type="ECO:0000313" key="9">
    <source>
        <dbReference type="Proteomes" id="UP001218188"/>
    </source>
</evidence>
<protein>
    <submittedName>
        <fullName evidence="8">Sirtuin</fullName>
    </submittedName>
</protein>
<dbReference type="Pfam" id="PF02146">
    <property type="entry name" value="SIR2"/>
    <property type="match status" value="1"/>
</dbReference>
<dbReference type="Gene3D" id="3.40.50.1220">
    <property type="entry name" value="TPP-binding domain"/>
    <property type="match status" value="1"/>
</dbReference>
<keyword evidence="5" id="KW-0496">Mitochondrion</keyword>
<evidence type="ECO:0000259" key="7">
    <source>
        <dbReference type="PROSITE" id="PS50305"/>
    </source>
</evidence>
<dbReference type="GO" id="GO:0005634">
    <property type="term" value="C:nucleus"/>
    <property type="evidence" value="ECO:0007669"/>
    <property type="project" value="TreeGrafter"/>
</dbReference>
<evidence type="ECO:0000313" key="8">
    <source>
        <dbReference type="EMBL" id="KAJ7042036.1"/>
    </source>
</evidence>
<dbReference type="GO" id="GO:0017136">
    <property type="term" value="F:histone deacetylase activity, NAD-dependent"/>
    <property type="evidence" value="ECO:0007669"/>
    <property type="project" value="TreeGrafter"/>
</dbReference>
<feature type="binding site" evidence="6">
    <location>
        <position position="204"/>
    </location>
    <ligand>
        <name>Zn(2+)</name>
        <dbReference type="ChEBI" id="CHEBI:29105"/>
    </ligand>
</feature>
<dbReference type="GO" id="GO:0070403">
    <property type="term" value="F:NAD+ binding"/>
    <property type="evidence" value="ECO:0007669"/>
    <property type="project" value="InterPro"/>
</dbReference>
<accession>A0AAD6XBL4</accession>
<feature type="domain" description="Deacetylase sirtuin-type" evidence="7">
    <location>
        <begin position="1"/>
        <end position="292"/>
    </location>
</feature>
<feature type="active site" description="Proton acceptor" evidence="6">
    <location>
        <position position="144"/>
    </location>
</feature>
<dbReference type="AlphaFoldDB" id="A0AAD6XBL4"/>
<gene>
    <name evidence="8" type="ORF">C8F04DRAFT_114850</name>
</gene>
<name>A0AAD6XBL4_9AGAR</name>
<dbReference type="InterPro" id="IPR026590">
    <property type="entry name" value="Ssirtuin_cat_dom"/>
</dbReference>
<feature type="binding site" evidence="6">
    <location>
        <position position="155"/>
    </location>
    <ligand>
        <name>Zn(2+)</name>
        <dbReference type="ChEBI" id="CHEBI:29105"/>
    </ligand>
</feature>
<keyword evidence="6" id="KW-0479">Metal-binding</keyword>
<proteinExistence type="inferred from homology"/>
<dbReference type="PANTHER" id="PTHR11085:SF10">
    <property type="entry name" value="NAD-DEPENDENT PROTEIN DEACYLASE SIRTUIN-5, MITOCHONDRIAL-RELATED"/>
    <property type="match status" value="1"/>
</dbReference>
<keyword evidence="4" id="KW-0520">NAD</keyword>
<dbReference type="InterPro" id="IPR029035">
    <property type="entry name" value="DHS-like_NAD/FAD-binding_dom"/>
</dbReference>
<evidence type="ECO:0000256" key="2">
    <source>
        <dbReference type="ARBA" id="ARBA00006924"/>
    </source>
</evidence>
<dbReference type="InterPro" id="IPR003000">
    <property type="entry name" value="Sirtuin"/>
</dbReference>
<evidence type="ECO:0000256" key="4">
    <source>
        <dbReference type="ARBA" id="ARBA00023027"/>
    </source>
</evidence>
<keyword evidence="3" id="KW-0808">Transferase</keyword>
<evidence type="ECO:0000256" key="5">
    <source>
        <dbReference type="ARBA" id="ARBA00023128"/>
    </source>
</evidence>
<dbReference type="PROSITE" id="PS50305">
    <property type="entry name" value="SIRTUIN"/>
    <property type="match status" value="1"/>
</dbReference>
<dbReference type="EMBL" id="JARJCM010000014">
    <property type="protein sequence ID" value="KAJ7042036.1"/>
    <property type="molecule type" value="Genomic_DNA"/>
</dbReference>
<evidence type="ECO:0000256" key="6">
    <source>
        <dbReference type="PROSITE-ProRule" id="PRU00236"/>
    </source>
</evidence>
<evidence type="ECO:0000256" key="1">
    <source>
        <dbReference type="ARBA" id="ARBA00004173"/>
    </source>
</evidence>
<comment type="subcellular location">
    <subcellularLocation>
        <location evidence="1">Mitochondrion</location>
    </subcellularLocation>
</comment>
<dbReference type="Proteomes" id="UP001218188">
    <property type="component" value="Unassembled WGS sequence"/>
</dbReference>
<dbReference type="SUPFAM" id="SSF52467">
    <property type="entry name" value="DHS-like NAD/FAD-binding domain"/>
    <property type="match status" value="1"/>
</dbReference>
<dbReference type="GO" id="GO:0005739">
    <property type="term" value="C:mitochondrion"/>
    <property type="evidence" value="ECO:0007669"/>
    <property type="project" value="UniProtKB-SubCell"/>
</dbReference>
<reference evidence="8" key="1">
    <citation type="submission" date="2023-03" db="EMBL/GenBank/DDBJ databases">
        <title>Massive genome expansion in bonnet fungi (Mycena s.s.) driven by repeated elements and novel gene families across ecological guilds.</title>
        <authorList>
            <consortium name="Lawrence Berkeley National Laboratory"/>
            <person name="Harder C.B."/>
            <person name="Miyauchi S."/>
            <person name="Viragh M."/>
            <person name="Kuo A."/>
            <person name="Thoen E."/>
            <person name="Andreopoulos B."/>
            <person name="Lu D."/>
            <person name="Skrede I."/>
            <person name="Drula E."/>
            <person name="Henrissat B."/>
            <person name="Morin E."/>
            <person name="Kohler A."/>
            <person name="Barry K."/>
            <person name="LaButti K."/>
            <person name="Morin E."/>
            <person name="Salamov A."/>
            <person name="Lipzen A."/>
            <person name="Mereny Z."/>
            <person name="Hegedus B."/>
            <person name="Baldrian P."/>
            <person name="Stursova M."/>
            <person name="Weitz H."/>
            <person name="Taylor A."/>
            <person name="Grigoriev I.V."/>
            <person name="Nagy L.G."/>
            <person name="Martin F."/>
            <person name="Kauserud H."/>
        </authorList>
    </citation>
    <scope>NUCLEOTIDE SEQUENCE</scope>
    <source>
        <strain evidence="8">CBHHK200</strain>
    </source>
</reference>
<evidence type="ECO:0000256" key="3">
    <source>
        <dbReference type="ARBA" id="ARBA00022679"/>
    </source>
</evidence>
<dbReference type="Gene3D" id="3.30.1600.10">
    <property type="entry name" value="SIR2/SIRT2 'Small Domain"/>
    <property type="match status" value="1"/>
</dbReference>
<dbReference type="GO" id="GO:0046872">
    <property type="term" value="F:metal ion binding"/>
    <property type="evidence" value="ECO:0007669"/>
    <property type="project" value="UniProtKB-KW"/>
</dbReference>
<feature type="binding site" evidence="6">
    <location>
        <position position="191"/>
    </location>
    <ligand>
        <name>Zn(2+)</name>
        <dbReference type="ChEBI" id="CHEBI:29105"/>
    </ligand>
</feature>
<feature type="binding site" evidence="6">
    <location>
        <position position="152"/>
    </location>
    <ligand>
        <name>Zn(2+)</name>
        <dbReference type="ChEBI" id="CHEBI:29105"/>
    </ligand>
</feature>